<dbReference type="EMBL" id="CACSIM010000001">
    <property type="protein sequence ID" value="CAA0086069.1"/>
    <property type="molecule type" value="Genomic_DNA"/>
</dbReference>
<gene>
    <name evidence="1" type="ORF">IHBHHGIJ_00129</name>
    <name evidence="2" type="ORF">KFEGEMFD_01020</name>
</gene>
<dbReference type="Proteomes" id="UP000435877">
    <property type="component" value="Unassembled WGS sequence"/>
</dbReference>
<dbReference type="GO" id="GO:0006508">
    <property type="term" value="P:proteolysis"/>
    <property type="evidence" value="ECO:0007669"/>
    <property type="project" value="InterPro"/>
</dbReference>
<evidence type="ECO:0008006" key="5">
    <source>
        <dbReference type="Google" id="ProtNLM"/>
    </source>
</evidence>
<dbReference type="OrthoDB" id="185963at2"/>
<dbReference type="InterPro" id="IPR034122">
    <property type="entry name" value="Retropepsin-like_bacterial"/>
</dbReference>
<dbReference type="Pfam" id="PF13975">
    <property type="entry name" value="gag-asp_proteas"/>
    <property type="match status" value="1"/>
</dbReference>
<proteinExistence type="predicted"/>
<dbReference type="Gene3D" id="2.40.70.10">
    <property type="entry name" value="Acid Proteases"/>
    <property type="match status" value="1"/>
</dbReference>
<dbReference type="InterPro" id="IPR011969">
    <property type="entry name" value="Clan_AA_Asp_peptidase_C"/>
</dbReference>
<protein>
    <recommendedName>
        <fullName evidence="5">TIGR02281 family clan AA aspartic protease</fullName>
    </recommendedName>
</protein>
<evidence type="ECO:0000313" key="2">
    <source>
        <dbReference type="EMBL" id="CAA0086069.1"/>
    </source>
</evidence>
<dbReference type="EMBL" id="CACSIK010000001">
    <property type="protein sequence ID" value="CAA0079690.1"/>
    <property type="molecule type" value="Genomic_DNA"/>
</dbReference>
<dbReference type="InterPro" id="IPR001969">
    <property type="entry name" value="Aspartic_peptidase_AS"/>
</dbReference>
<keyword evidence="3" id="KW-1185">Reference proteome</keyword>
<sequence length="214" mass="23275">MILRCIIGFILATWSLFLFAEPAQLVVRGLFEKAALLEIDGRRQLLRAGQRGASGILLVSATPRAAVIEIDGERKTLTLNKFIGGAYKAPLLTTVSLHKNNQKEYRARVAINGRNAEAVVDTGATTVAMSSKDAEQLGISYRNGKVTSVATAGGVKQAYSIVLERVALGDIQTRQISAVVIEGDYPHVILLGMSFLEHIDLQERDNVLVLSPRY</sequence>
<dbReference type="CDD" id="cd05483">
    <property type="entry name" value="retropepsin_like_bacteria"/>
    <property type="match status" value="1"/>
</dbReference>
<evidence type="ECO:0000313" key="4">
    <source>
        <dbReference type="Proteomes" id="UP000439591"/>
    </source>
</evidence>
<evidence type="ECO:0000313" key="3">
    <source>
        <dbReference type="Proteomes" id="UP000435877"/>
    </source>
</evidence>
<accession>A0A5S9NA77</accession>
<dbReference type="PROSITE" id="PS00141">
    <property type="entry name" value="ASP_PROTEASE"/>
    <property type="match status" value="1"/>
</dbReference>
<dbReference type="InterPro" id="IPR021109">
    <property type="entry name" value="Peptidase_aspartic_dom_sf"/>
</dbReference>
<dbReference type="SUPFAM" id="SSF50630">
    <property type="entry name" value="Acid proteases"/>
    <property type="match status" value="1"/>
</dbReference>
<name>A0A5S9NA77_9GAMM</name>
<evidence type="ECO:0000313" key="1">
    <source>
        <dbReference type="EMBL" id="CAA0079690.1"/>
    </source>
</evidence>
<reference evidence="3 4" key="1">
    <citation type="submission" date="2019-11" db="EMBL/GenBank/DDBJ databases">
        <authorList>
            <person name="Holert J."/>
        </authorList>
    </citation>
    <scope>NUCLEOTIDE SEQUENCE [LARGE SCALE GENOMIC DNA]</scope>
    <source>
        <strain evidence="2">BC3_2A</strain>
        <strain evidence="1">SB11_1A</strain>
    </source>
</reference>
<dbReference type="GO" id="GO:0004190">
    <property type="term" value="F:aspartic-type endopeptidase activity"/>
    <property type="evidence" value="ECO:0007669"/>
    <property type="project" value="InterPro"/>
</dbReference>
<dbReference type="RefSeq" id="WP_159266851.1">
    <property type="nucleotide sequence ID" value="NZ_CACSIK010000001.1"/>
</dbReference>
<organism evidence="2 4">
    <name type="scientific">Zhongshania aliphaticivorans</name>
    <dbReference type="NCBI Taxonomy" id="1470434"/>
    <lineage>
        <taxon>Bacteria</taxon>
        <taxon>Pseudomonadati</taxon>
        <taxon>Pseudomonadota</taxon>
        <taxon>Gammaproteobacteria</taxon>
        <taxon>Cellvibrionales</taxon>
        <taxon>Spongiibacteraceae</taxon>
        <taxon>Zhongshania</taxon>
    </lineage>
</organism>
<dbReference type="AlphaFoldDB" id="A0A5S9NA77"/>
<dbReference type="NCBIfam" id="TIGR02281">
    <property type="entry name" value="clan_AA_DTGA"/>
    <property type="match status" value="1"/>
</dbReference>
<dbReference type="Proteomes" id="UP000439591">
    <property type="component" value="Unassembled WGS sequence"/>
</dbReference>